<dbReference type="Proteomes" id="UP000630660">
    <property type="component" value="Unassembled WGS sequence"/>
</dbReference>
<dbReference type="EMBL" id="WJKJ01000239">
    <property type="protein sequence ID" value="MBD3364996.1"/>
    <property type="molecule type" value="Genomic_DNA"/>
</dbReference>
<proteinExistence type="predicted"/>
<evidence type="ECO:0000313" key="1">
    <source>
        <dbReference type="EMBL" id="MBD3364996.1"/>
    </source>
</evidence>
<dbReference type="Pfam" id="PF16125">
    <property type="entry name" value="DUF4837"/>
    <property type="match status" value="1"/>
</dbReference>
<comment type="caution">
    <text evidence="1">The sequence shown here is derived from an EMBL/GenBank/DDBJ whole genome shotgun (WGS) entry which is preliminary data.</text>
</comment>
<gene>
    <name evidence="1" type="ORF">GF359_07250</name>
</gene>
<name>A0A9D5K9Q8_UNCW3</name>
<evidence type="ECO:0000313" key="2">
    <source>
        <dbReference type="Proteomes" id="UP000630660"/>
    </source>
</evidence>
<reference evidence="1" key="1">
    <citation type="submission" date="2019-11" db="EMBL/GenBank/DDBJ databases">
        <title>Microbial mats filling the niche in hypersaline microbial mats.</title>
        <authorList>
            <person name="Wong H.L."/>
            <person name="Macleod F.I."/>
            <person name="White R.A. III"/>
            <person name="Burns B.P."/>
        </authorList>
    </citation>
    <scope>NUCLEOTIDE SEQUENCE</scope>
    <source>
        <strain evidence="1">Bin_327</strain>
    </source>
</reference>
<dbReference type="AlphaFoldDB" id="A0A9D5K9Q8"/>
<organism evidence="1 2">
    <name type="scientific">candidate division WOR-3 bacterium</name>
    <dbReference type="NCBI Taxonomy" id="2052148"/>
    <lineage>
        <taxon>Bacteria</taxon>
        <taxon>Bacteria division WOR-3</taxon>
    </lineage>
</organism>
<protein>
    <submittedName>
        <fullName evidence="1">DUF4837 family protein</fullName>
    </submittedName>
</protein>
<dbReference type="InterPro" id="IPR032286">
    <property type="entry name" value="DUF4837"/>
</dbReference>
<accession>A0A9D5K9Q8</accession>
<sequence length="193" mass="22802">MSAVRSRLRSGFKRRLLERMDGVTYGRGEDKKLTKEIEKYGFKLRVPEKWYLDERYAEDNFIWIHAFSPNRLIFVYWEDEEREGITRDAMLDLRDSLAHEFYEGDTLYRPLTTAGPYFFRGNQAVKLEGVWQNDSLVADGRVITGGGPMISFAFNEEGRFWMVDAMLFYPDTPRKKIFWLNQLEVILATFEPI</sequence>